<evidence type="ECO:0000313" key="2">
    <source>
        <dbReference type="EMBL" id="PWK48930.1"/>
    </source>
</evidence>
<dbReference type="PROSITE" id="PS51318">
    <property type="entry name" value="TAT"/>
    <property type="match status" value="1"/>
</dbReference>
<sequence length="444" mass="46594">MIKISRSVRTLLASLPALTVALATATVLANPAAAATGPAGVVAGAAAGRADLEFAWRPESTDVSYLGGRGARAFVQAFVTNIGTRAAARVTFHFTPPPGSTMDPAENEQFGWTCDTSTATWACTNGRTVGAGEVEGLNLTVLLPAGTVGDTVTMSGSVSTTTRERSLSNNSGQTTFRYVVPSPADIAVNSVSVDPAQQVKANQQFDLHVEIDNAGGSPAHDVTVRIPLPPTVRAASLDPDHPDWSCALVGTDADRAVECAHDGLYDVTQLYNWLRLRLVAGPGTPDGPLVFTATVATTSPEESTGNNTAQGGTVYFAEGTMSGRAWLDDDRDGRRDADEPSAYGKVGKIEFVLEGTEPDWDVPRAHLIEAGTYFARLKPGRYVANVYLMVESPYRFTVPDVGDDAGDSDVIGSTGDYYPQGWSAVVEVTDAGEAVVDIGLVPLA</sequence>
<proteinExistence type="predicted"/>
<dbReference type="Gene3D" id="2.60.40.10">
    <property type="entry name" value="Immunoglobulins"/>
    <property type="match status" value="1"/>
</dbReference>
<dbReference type="RefSeq" id="WP_146246260.1">
    <property type="nucleotide sequence ID" value="NZ_BONA01000036.1"/>
</dbReference>
<dbReference type="GO" id="GO:0005975">
    <property type="term" value="P:carbohydrate metabolic process"/>
    <property type="evidence" value="ECO:0007669"/>
    <property type="project" value="UniProtKB-ARBA"/>
</dbReference>
<dbReference type="OrthoDB" id="3169091at2"/>
<accession>A0A316FMJ1</accession>
<dbReference type="EMBL" id="QGGR01000005">
    <property type="protein sequence ID" value="PWK48930.1"/>
    <property type="molecule type" value="Genomic_DNA"/>
</dbReference>
<reference evidence="2 3" key="1">
    <citation type="submission" date="2018-05" db="EMBL/GenBank/DDBJ databases">
        <title>Genomic Encyclopedia of Archaeal and Bacterial Type Strains, Phase II (KMG-II): from individual species to whole genera.</title>
        <authorList>
            <person name="Goeker M."/>
        </authorList>
    </citation>
    <scope>NUCLEOTIDE SEQUENCE [LARGE SCALE GENOMIC DNA]</scope>
    <source>
        <strain evidence="2 3">DSM 45184</strain>
    </source>
</reference>
<evidence type="ECO:0000256" key="1">
    <source>
        <dbReference type="SAM" id="SignalP"/>
    </source>
</evidence>
<dbReference type="InterPro" id="IPR006311">
    <property type="entry name" value="TAT_signal"/>
</dbReference>
<dbReference type="Proteomes" id="UP000245697">
    <property type="component" value="Unassembled WGS sequence"/>
</dbReference>
<evidence type="ECO:0000313" key="3">
    <source>
        <dbReference type="Proteomes" id="UP000245697"/>
    </source>
</evidence>
<evidence type="ECO:0008006" key="4">
    <source>
        <dbReference type="Google" id="ProtNLM"/>
    </source>
</evidence>
<comment type="caution">
    <text evidence="2">The sequence shown here is derived from an EMBL/GenBank/DDBJ whole genome shotgun (WGS) entry which is preliminary data.</text>
</comment>
<protein>
    <recommendedName>
        <fullName evidence="4">DUF11 domain-containing protein</fullName>
    </recommendedName>
</protein>
<feature type="chain" id="PRO_5039493531" description="DUF11 domain-containing protein" evidence="1">
    <location>
        <begin position="30"/>
        <end position="444"/>
    </location>
</feature>
<dbReference type="InterPro" id="IPR013783">
    <property type="entry name" value="Ig-like_fold"/>
</dbReference>
<name>A0A316FMJ1_9ACTN</name>
<keyword evidence="1" id="KW-0732">Signal</keyword>
<organism evidence="2 3">
    <name type="scientific">Actinoplanes xinjiangensis</name>
    <dbReference type="NCBI Taxonomy" id="512350"/>
    <lineage>
        <taxon>Bacteria</taxon>
        <taxon>Bacillati</taxon>
        <taxon>Actinomycetota</taxon>
        <taxon>Actinomycetes</taxon>
        <taxon>Micromonosporales</taxon>
        <taxon>Micromonosporaceae</taxon>
        <taxon>Actinoplanes</taxon>
    </lineage>
</organism>
<gene>
    <name evidence="2" type="ORF">BC793_105281</name>
</gene>
<keyword evidence="3" id="KW-1185">Reference proteome</keyword>
<feature type="signal peptide" evidence="1">
    <location>
        <begin position="1"/>
        <end position="29"/>
    </location>
</feature>
<dbReference type="AlphaFoldDB" id="A0A316FMJ1"/>